<comment type="catalytic activity">
    <reaction evidence="1 14 15 16">
        <text>Endonucleolytic cleavage to 5'-phosphomonoester.</text>
        <dbReference type="EC" id="3.1.26.4"/>
    </reaction>
</comment>
<comment type="cofactor">
    <cofactor evidence="2">
        <name>Mg(2+)</name>
        <dbReference type="ChEBI" id="CHEBI:18420"/>
    </cofactor>
</comment>
<keyword evidence="13 14" id="KW-0464">Manganese</keyword>
<comment type="cofactor">
    <cofactor evidence="14 15">
        <name>Mn(2+)</name>
        <dbReference type="ChEBI" id="CHEBI:29035"/>
    </cofactor>
    <cofactor evidence="14 15">
        <name>Mg(2+)</name>
        <dbReference type="ChEBI" id="CHEBI:18420"/>
    </cofactor>
    <text evidence="14 15">Manganese or magnesium. Binds 1 divalent metal ion per monomer in the absence of substrate. May bind a second metal ion after substrate binding.</text>
</comment>
<dbReference type="GO" id="GO:0004523">
    <property type="term" value="F:RNA-DNA hybrid ribonuclease activity"/>
    <property type="evidence" value="ECO:0007669"/>
    <property type="project" value="UniProtKB-UniRule"/>
</dbReference>
<evidence type="ECO:0000256" key="9">
    <source>
        <dbReference type="ARBA" id="ARBA00022722"/>
    </source>
</evidence>
<dbReference type="GO" id="GO:0030145">
    <property type="term" value="F:manganese ion binding"/>
    <property type="evidence" value="ECO:0007669"/>
    <property type="project" value="UniProtKB-UniRule"/>
</dbReference>
<keyword evidence="9 14" id="KW-0540">Nuclease</keyword>
<feature type="binding site" evidence="14 15">
    <location>
        <position position="127"/>
    </location>
    <ligand>
        <name>a divalent metal cation</name>
        <dbReference type="ChEBI" id="CHEBI:60240"/>
    </ligand>
</feature>
<dbReference type="InterPro" id="IPR022898">
    <property type="entry name" value="RNase_HII"/>
</dbReference>
<evidence type="ECO:0000256" key="10">
    <source>
        <dbReference type="ARBA" id="ARBA00022723"/>
    </source>
</evidence>
<evidence type="ECO:0000313" key="19">
    <source>
        <dbReference type="Proteomes" id="UP000178155"/>
    </source>
</evidence>
<dbReference type="GO" id="GO:0006298">
    <property type="term" value="P:mismatch repair"/>
    <property type="evidence" value="ECO:0007669"/>
    <property type="project" value="TreeGrafter"/>
</dbReference>
<evidence type="ECO:0000256" key="2">
    <source>
        <dbReference type="ARBA" id="ARBA00001946"/>
    </source>
</evidence>
<evidence type="ECO:0000256" key="12">
    <source>
        <dbReference type="ARBA" id="ARBA00022801"/>
    </source>
</evidence>
<organism evidence="18 19">
    <name type="scientific">Candidatus Yanofskybacteria bacterium RIFCSPLOWO2_02_FULL_47_9b</name>
    <dbReference type="NCBI Taxonomy" id="1802708"/>
    <lineage>
        <taxon>Bacteria</taxon>
        <taxon>Candidatus Yanofskyibacteriota</taxon>
    </lineage>
</organism>
<dbReference type="GO" id="GO:0043137">
    <property type="term" value="P:DNA replication, removal of RNA primer"/>
    <property type="evidence" value="ECO:0007669"/>
    <property type="project" value="TreeGrafter"/>
</dbReference>
<dbReference type="Gene3D" id="3.30.420.10">
    <property type="entry name" value="Ribonuclease H-like superfamily/Ribonuclease H"/>
    <property type="match status" value="1"/>
</dbReference>
<evidence type="ECO:0000256" key="14">
    <source>
        <dbReference type="HAMAP-Rule" id="MF_00052"/>
    </source>
</evidence>
<evidence type="ECO:0000256" key="11">
    <source>
        <dbReference type="ARBA" id="ARBA00022759"/>
    </source>
</evidence>
<dbReference type="GO" id="GO:0032299">
    <property type="term" value="C:ribonuclease H2 complex"/>
    <property type="evidence" value="ECO:0007669"/>
    <property type="project" value="TreeGrafter"/>
</dbReference>
<evidence type="ECO:0000256" key="16">
    <source>
        <dbReference type="RuleBase" id="RU003515"/>
    </source>
</evidence>
<keyword evidence="11 14" id="KW-0255">Endonuclease</keyword>
<evidence type="ECO:0000256" key="5">
    <source>
        <dbReference type="ARBA" id="ARBA00007383"/>
    </source>
</evidence>
<dbReference type="PANTHER" id="PTHR10954">
    <property type="entry name" value="RIBONUCLEASE H2 SUBUNIT A"/>
    <property type="match status" value="1"/>
</dbReference>
<dbReference type="InterPro" id="IPR024567">
    <property type="entry name" value="RNase_HII/HIII_dom"/>
</dbReference>
<dbReference type="InterPro" id="IPR001352">
    <property type="entry name" value="RNase_HII/HIII"/>
</dbReference>
<dbReference type="HAMAP" id="MF_00052_B">
    <property type="entry name" value="RNase_HII_B"/>
    <property type="match status" value="1"/>
</dbReference>
<comment type="similarity">
    <text evidence="5 14 16">Belongs to the RNase HII family.</text>
</comment>
<accession>A0A1F8H9Q1</accession>
<reference evidence="18 19" key="1">
    <citation type="journal article" date="2016" name="Nat. Commun.">
        <title>Thousands of microbial genomes shed light on interconnected biogeochemical processes in an aquifer system.</title>
        <authorList>
            <person name="Anantharaman K."/>
            <person name="Brown C.T."/>
            <person name="Hug L.A."/>
            <person name="Sharon I."/>
            <person name="Castelle C.J."/>
            <person name="Probst A.J."/>
            <person name="Thomas B.C."/>
            <person name="Singh A."/>
            <person name="Wilkins M.J."/>
            <person name="Karaoz U."/>
            <person name="Brodie E.L."/>
            <person name="Williams K.H."/>
            <person name="Hubbard S.S."/>
            <person name="Banfield J.F."/>
        </authorList>
    </citation>
    <scope>NUCLEOTIDE SEQUENCE [LARGE SCALE GENOMIC DNA]</scope>
</reference>
<gene>
    <name evidence="14" type="primary">rnhB</name>
    <name evidence="18" type="ORF">A3I39_01030</name>
</gene>
<dbReference type="Proteomes" id="UP000178155">
    <property type="component" value="Unassembled WGS sequence"/>
</dbReference>
<feature type="domain" description="RNase H type-2" evidence="17">
    <location>
        <begin position="19"/>
        <end position="214"/>
    </location>
</feature>
<evidence type="ECO:0000256" key="1">
    <source>
        <dbReference type="ARBA" id="ARBA00000077"/>
    </source>
</evidence>
<dbReference type="NCBIfam" id="NF000595">
    <property type="entry name" value="PRK00015.1-3"/>
    <property type="match status" value="1"/>
</dbReference>
<dbReference type="PROSITE" id="PS51975">
    <property type="entry name" value="RNASE_H_2"/>
    <property type="match status" value="1"/>
</dbReference>
<evidence type="ECO:0000256" key="6">
    <source>
        <dbReference type="ARBA" id="ARBA00012180"/>
    </source>
</evidence>
<feature type="binding site" evidence="14 15">
    <location>
        <position position="25"/>
    </location>
    <ligand>
        <name>a divalent metal cation</name>
        <dbReference type="ChEBI" id="CHEBI:60240"/>
    </ligand>
</feature>
<evidence type="ECO:0000256" key="7">
    <source>
        <dbReference type="ARBA" id="ARBA00019179"/>
    </source>
</evidence>
<feature type="binding site" evidence="14 15">
    <location>
        <position position="26"/>
    </location>
    <ligand>
        <name>a divalent metal cation</name>
        <dbReference type="ChEBI" id="CHEBI:60240"/>
    </ligand>
</feature>
<dbReference type="InterPro" id="IPR036397">
    <property type="entry name" value="RNaseH_sf"/>
</dbReference>
<keyword evidence="8 14" id="KW-0963">Cytoplasm</keyword>
<evidence type="ECO:0000313" key="18">
    <source>
        <dbReference type="EMBL" id="OGN34303.1"/>
    </source>
</evidence>
<comment type="caution">
    <text evidence="18">The sequence shown here is derived from an EMBL/GenBank/DDBJ whole genome shotgun (WGS) entry which is preliminary data.</text>
</comment>
<dbReference type="AlphaFoldDB" id="A0A1F8H9Q1"/>
<dbReference type="SUPFAM" id="SSF53098">
    <property type="entry name" value="Ribonuclease H-like"/>
    <property type="match status" value="1"/>
</dbReference>
<dbReference type="CDD" id="cd07182">
    <property type="entry name" value="RNase_HII_bacteria_HII_like"/>
    <property type="match status" value="1"/>
</dbReference>
<comment type="subcellular location">
    <subcellularLocation>
        <location evidence="4 14">Cytoplasm</location>
    </subcellularLocation>
</comment>
<dbReference type="PANTHER" id="PTHR10954:SF18">
    <property type="entry name" value="RIBONUCLEASE HII"/>
    <property type="match status" value="1"/>
</dbReference>
<comment type="function">
    <text evidence="3 14 16">Endonuclease that specifically degrades the RNA of RNA-DNA hybrids.</text>
</comment>
<evidence type="ECO:0000256" key="15">
    <source>
        <dbReference type="PROSITE-ProRule" id="PRU01319"/>
    </source>
</evidence>
<evidence type="ECO:0000256" key="8">
    <source>
        <dbReference type="ARBA" id="ARBA00022490"/>
    </source>
</evidence>
<protein>
    <recommendedName>
        <fullName evidence="7 14">Ribonuclease HII</fullName>
        <shortName evidence="14">RNase HII</shortName>
        <ecNumber evidence="6 14">3.1.26.4</ecNumber>
    </recommendedName>
</protein>
<keyword evidence="12 14" id="KW-0378">Hydrolase</keyword>
<dbReference type="Pfam" id="PF01351">
    <property type="entry name" value="RNase_HII"/>
    <property type="match status" value="1"/>
</dbReference>
<dbReference type="EMBL" id="MGKW01000015">
    <property type="protein sequence ID" value="OGN34303.1"/>
    <property type="molecule type" value="Genomic_DNA"/>
</dbReference>
<name>A0A1F8H9Q1_9BACT</name>
<evidence type="ECO:0000256" key="13">
    <source>
        <dbReference type="ARBA" id="ARBA00023211"/>
    </source>
</evidence>
<evidence type="ECO:0000256" key="3">
    <source>
        <dbReference type="ARBA" id="ARBA00004065"/>
    </source>
</evidence>
<dbReference type="InterPro" id="IPR012337">
    <property type="entry name" value="RNaseH-like_sf"/>
</dbReference>
<evidence type="ECO:0000259" key="17">
    <source>
        <dbReference type="PROSITE" id="PS51975"/>
    </source>
</evidence>
<sequence>MKNLPSKRLEKKLFSQGYGYVCGVDEVGIGCLAGPVVVCAVGIKKDFHDKAHKNLSNLRESKLLSSGQRESFAKQLIREHGFLYAITSCSPKVIDKINIYQATRLAMRQSLKKIQPPRSLKTMVLVDGKHKLAGIKYDQRASIKGDRKIFAIACASIIAKVHRDKLMTKMAKRYPGYGFEKHKGYGTKYHQTQLSLLGPSAIHRHSFAPVRKML</sequence>
<dbReference type="EC" id="3.1.26.4" evidence="6 14"/>
<dbReference type="GO" id="GO:0003723">
    <property type="term" value="F:RNA binding"/>
    <property type="evidence" value="ECO:0007669"/>
    <property type="project" value="UniProtKB-UniRule"/>
</dbReference>
<dbReference type="GO" id="GO:0005737">
    <property type="term" value="C:cytoplasm"/>
    <property type="evidence" value="ECO:0007669"/>
    <property type="project" value="UniProtKB-SubCell"/>
</dbReference>
<keyword evidence="10 14" id="KW-0479">Metal-binding</keyword>
<proteinExistence type="inferred from homology"/>
<evidence type="ECO:0000256" key="4">
    <source>
        <dbReference type="ARBA" id="ARBA00004496"/>
    </source>
</evidence>